<dbReference type="Pfam" id="PF09937">
    <property type="entry name" value="DUF2169"/>
    <property type="match status" value="1"/>
</dbReference>
<evidence type="ECO:0000313" key="2">
    <source>
        <dbReference type="EMBL" id="MBW3116185.1"/>
    </source>
</evidence>
<name>A0AAE2ZFW1_PRORE</name>
<dbReference type="InterPro" id="IPR018683">
    <property type="entry name" value="DUF2169"/>
</dbReference>
<feature type="domain" description="DUF2169" evidence="1">
    <location>
        <begin position="27"/>
        <end position="322"/>
    </location>
</feature>
<dbReference type="EMBL" id="JAHWLI010000016">
    <property type="protein sequence ID" value="MBW3116185.1"/>
    <property type="molecule type" value="Genomic_DNA"/>
</dbReference>
<organism evidence="2 3">
    <name type="scientific">Providencia rettgeri</name>
    <dbReference type="NCBI Taxonomy" id="587"/>
    <lineage>
        <taxon>Bacteria</taxon>
        <taxon>Pseudomonadati</taxon>
        <taxon>Pseudomonadota</taxon>
        <taxon>Gammaproteobacteria</taxon>
        <taxon>Enterobacterales</taxon>
        <taxon>Morganellaceae</taxon>
        <taxon>Providencia</taxon>
    </lineage>
</organism>
<dbReference type="AlphaFoldDB" id="A0AAE2ZFW1"/>
<dbReference type="RefSeq" id="WP_110591477.1">
    <property type="nucleotide sequence ID" value="NZ_AP022373.1"/>
</dbReference>
<evidence type="ECO:0000259" key="1">
    <source>
        <dbReference type="Pfam" id="PF09937"/>
    </source>
</evidence>
<proteinExistence type="predicted"/>
<dbReference type="Proteomes" id="UP001155882">
    <property type="component" value="Unassembled WGS sequence"/>
</dbReference>
<gene>
    <name evidence="2" type="ORF">KYI77_06895</name>
</gene>
<reference evidence="2" key="1">
    <citation type="submission" date="2021-07" db="EMBL/GenBank/DDBJ databases">
        <authorList>
            <person name="Stanton E."/>
        </authorList>
    </citation>
    <scope>NUCLEOTIDE SEQUENCE</scope>
    <source>
        <strain evidence="2">2021EL-01139</strain>
    </source>
</reference>
<comment type="caution">
    <text evidence="2">The sequence shown here is derived from an EMBL/GenBank/DDBJ whole genome shotgun (WGS) entry which is preliminary data.</text>
</comment>
<protein>
    <submittedName>
        <fullName evidence="2">DUF2169 domain-containing protein</fullName>
    </submittedName>
</protein>
<sequence>MFEVMNYTPFPHLLYQKYGKQAALFNVLAFRQTFRLKTGGHYSDLNNTQFPLVMADDYYHTSEDSSLIDETDLVLGRPCTNIHIRGVAKPKDGIPTEQWRAGIRVKDFSRTWTLTGPSYWQYEKDNWQLTAPLLTDGVSLRHEMAYGGRWINTQGETDAYAANPVGIGFYPDISALDKSKRYPAPQIIEDTITTPREHHVINEEQLTLGSGPVSRWWMGRLEYAGTYDKHWEETRFPFYPDDFDEQFFNSAPVHLRYPGFLAGNEPILLEGLLPESSTVVTALPDYQYLVLLQDIEGELFPVTPLLDTLTIDLDNRFISVVRRVRIPAEYPIKQAVISVVVPSQTKGACHVG</sequence>
<evidence type="ECO:0000313" key="3">
    <source>
        <dbReference type="Proteomes" id="UP001155882"/>
    </source>
</evidence>
<accession>A0AAE2ZFW1</accession>